<organism evidence="1">
    <name type="scientific">virus sp. ct6zJ3</name>
    <dbReference type="NCBI Taxonomy" id="2826792"/>
    <lineage>
        <taxon>Viruses</taxon>
    </lineage>
</organism>
<name>A0A8S5R9J1_9VIRU</name>
<sequence>MLISCVRFALRSLGAPGFCCDSVPVCRWLSLSHPGIPHCDVPPLSQSNLFYTLLTTVFKCDLLHVGM</sequence>
<accession>A0A8S5R9J1</accession>
<protein>
    <submittedName>
        <fullName evidence="1">Uncharacterized protein</fullName>
    </submittedName>
</protein>
<dbReference type="EMBL" id="BK015844">
    <property type="protein sequence ID" value="DAE27644.1"/>
    <property type="molecule type" value="Genomic_DNA"/>
</dbReference>
<evidence type="ECO:0000313" key="1">
    <source>
        <dbReference type="EMBL" id="DAE27644.1"/>
    </source>
</evidence>
<proteinExistence type="predicted"/>
<reference evidence="1" key="1">
    <citation type="journal article" date="2021" name="Proc. Natl. Acad. Sci. U.S.A.">
        <title>A Catalog of Tens of Thousands of Viruses from Human Metagenomes Reveals Hidden Associations with Chronic Diseases.</title>
        <authorList>
            <person name="Tisza M.J."/>
            <person name="Buck C.B."/>
        </authorList>
    </citation>
    <scope>NUCLEOTIDE SEQUENCE</scope>
    <source>
        <strain evidence="1">Ct6zJ3</strain>
    </source>
</reference>